<dbReference type="GO" id="GO:0031380">
    <property type="term" value="C:nuclear RNA-directed RNA polymerase complex"/>
    <property type="evidence" value="ECO:0007669"/>
    <property type="project" value="TreeGrafter"/>
</dbReference>
<dbReference type="PANTHER" id="PTHR23079">
    <property type="entry name" value="RNA-DEPENDENT RNA POLYMERASE"/>
    <property type="match status" value="1"/>
</dbReference>
<evidence type="ECO:0000313" key="4">
    <source>
        <dbReference type="EMBL" id="KAF9787355.1"/>
    </source>
</evidence>
<sequence length="1178" mass="132130">MFPGHSLANSNKDTPDSPMMVDGTGQGSTSAQKRLKRPRRSQRNSVPEALKTPTSSMKRLKISPEKGSVSPTKPGSDYFSSVRTDSEEEEVQQILSGATVSPRVVAGSSSKPLRRQLTWGEIGHPNERPADMFRPEVVPSDTEPQPLDDNPFLVPAADTESESSTSILRTQSFDPSTSSVANVLAPGSGHVPDGVHIIAHHESVQEKMDELGVCWGVQYELARGETRGWWKWSDVTAEKLEKLRGTNMSSAGKVFGIMKDEMVVQKDRRVWEELDREQISITEEDDCQRSLGLYGDWAHFPATDCFPDWYGGRVLQPARLVQDKCPGKFKIQLEVMEYRKDSTRIARFLGSRRILHLGVADNLLFKHEHGVKKFLNQKFILCGRVFVALKSKEGKVYMVEIKEDYERRSQLREGDDKRKSFQEIIHWHNPMHRNGKQAMQKWATRFELGLSPSVPVVELKPHNITLIDDDYAPSYDPMNGKATAEEILTDGCGYMNRAALALIARQAHWGDFCCAVQGRIAGAKGIWILHPEHQTNQLEEPKIWIRESQTKINLDLTSPNTSRAHLIFDLVAPAHLTHPTRLNMQTIVNLSHNGVPNHVFEKLMEDGIQSDFQRLTSWEGQTAMKSLLHAVAQLGGLSGIRLGRELAGLGRVLGYGRPERVELSSQELQGDYDPIQTSGRAKFSGQPMALVEKIFEMIAAGFHPLTSRVLWEDLEQMIKNHISSYILSFHIPTPESLEAFIIPDPFGVLEPDEIYFHASRCIKPNPLVDPFPNGIVGPVLINRNPTRLPSDVQLVTAVDKYHEIFQNYQNVIICSIRGDVSFASKLAGGDYDGDTARITWTSEIVSAFKPPPPSPLPDEFLGQFFEKDIETVLDFCNHHTGLSEDQLDVEIRRILLSNLNNTRVGTYSRFHDNSTYHLGYDHEITIRLAYMFTTCLDSVKSGLCVSPHRFREDQRAWDHPLPNCMKKGMDYVENRIALQPASNCFVLDVLMRKGEDIRNKHLKKYEDGRDKVMGAGEADPDLTAPIASAIEQIGYRNLAVREELMKLQGHVQDLRDAWRTYWGSKSSRQAVVWSKAKKVADRQASAQQIEEFRREFASNPGPDEIGILLALDPRLVAKLKASIAIGTNGGRSDKFAFTMAYETLLTIKAEASGGISPITRSFGDILGVSPAIGRLYSQ</sequence>
<accession>A0A9P6HJB3</accession>
<keyword evidence="5" id="KW-1185">Reference proteome</keyword>
<keyword evidence="1" id="KW-0694">RNA-binding</keyword>
<keyword evidence="1" id="KW-0808">Transferase</keyword>
<dbReference type="Proteomes" id="UP000736335">
    <property type="component" value="Unassembled WGS sequence"/>
</dbReference>
<dbReference type="GO" id="GO:0003723">
    <property type="term" value="F:RNA binding"/>
    <property type="evidence" value="ECO:0007669"/>
    <property type="project" value="UniProtKB-KW"/>
</dbReference>
<evidence type="ECO:0000256" key="2">
    <source>
        <dbReference type="SAM" id="MobiDB-lite"/>
    </source>
</evidence>
<feature type="domain" description="RDRP core" evidence="3">
    <location>
        <begin position="331"/>
        <end position="955"/>
    </location>
</feature>
<dbReference type="EC" id="2.7.7.48" evidence="1"/>
<reference evidence="4" key="2">
    <citation type="submission" date="2020-11" db="EMBL/GenBank/DDBJ databases">
        <authorList>
            <consortium name="DOE Joint Genome Institute"/>
            <person name="Kuo A."/>
            <person name="Miyauchi S."/>
            <person name="Kiss E."/>
            <person name="Drula E."/>
            <person name="Kohler A."/>
            <person name="Sanchez-Garcia M."/>
            <person name="Andreopoulos B."/>
            <person name="Barry K.W."/>
            <person name="Bonito G."/>
            <person name="Buee M."/>
            <person name="Carver A."/>
            <person name="Chen C."/>
            <person name="Cichocki N."/>
            <person name="Clum A."/>
            <person name="Culley D."/>
            <person name="Crous P.W."/>
            <person name="Fauchery L."/>
            <person name="Girlanda M."/>
            <person name="Hayes R."/>
            <person name="Keri Z."/>
            <person name="Labutti K."/>
            <person name="Lipzen A."/>
            <person name="Lombard V."/>
            <person name="Magnuson J."/>
            <person name="Maillard F."/>
            <person name="Morin E."/>
            <person name="Murat C."/>
            <person name="Nolan M."/>
            <person name="Ohm R."/>
            <person name="Pangilinan J."/>
            <person name="Pereira M."/>
            <person name="Perotto S."/>
            <person name="Peter M."/>
            <person name="Riley R."/>
            <person name="Sitrit Y."/>
            <person name="Stielow B."/>
            <person name="Szollosi G."/>
            <person name="Zifcakova L."/>
            <person name="Stursova M."/>
            <person name="Spatafora J.W."/>
            <person name="Tedersoo L."/>
            <person name="Vaario L.-M."/>
            <person name="Yamada A."/>
            <person name="Yan M."/>
            <person name="Wang P."/>
            <person name="Xu J."/>
            <person name="Bruns T."/>
            <person name="Baldrian P."/>
            <person name="Vilgalys R."/>
            <person name="Henrissat B."/>
            <person name="Grigoriev I.V."/>
            <person name="Hibbett D."/>
            <person name="Nagy L.G."/>
            <person name="Martin F.M."/>
        </authorList>
    </citation>
    <scope>NUCLEOTIDE SEQUENCE</scope>
    <source>
        <strain evidence="4">UH-Tt-Lm1</strain>
    </source>
</reference>
<evidence type="ECO:0000313" key="5">
    <source>
        <dbReference type="Proteomes" id="UP000736335"/>
    </source>
</evidence>
<dbReference type="OrthoDB" id="10055769at2759"/>
<comment type="similarity">
    <text evidence="1">Belongs to the RdRP family.</text>
</comment>
<dbReference type="InterPro" id="IPR057596">
    <property type="entry name" value="RDRP_core"/>
</dbReference>
<dbReference type="PANTHER" id="PTHR23079:SF14">
    <property type="entry name" value="RNA-DEPENDENT RNA POLYMERASE"/>
    <property type="match status" value="1"/>
</dbReference>
<protein>
    <recommendedName>
        <fullName evidence="1">RNA-dependent RNA polymerase</fullName>
        <ecNumber evidence="1">2.7.7.48</ecNumber>
    </recommendedName>
</protein>
<evidence type="ECO:0000256" key="1">
    <source>
        <dbReference type="RuleBase" id="RU363098"/>
    </source>
</evidence>
<comment type="caution">
    <text evidence="4">The sequence shown here is derived from an EMBL/GenBank/DDBJ whole genome shotgun (WGS) entry which is preliminary data.</text>
</comment>
<keyword evidence="1" id="KW-0548">Nucleotidyltransferase</keyword>
<comment type="catalytic activity">
    <reaction evidence="1">
        <text>RNA(n) + a ribonucleoside 5'-triphosphate = RNA(n+1) + diphosphate</text>
        <dbReference type="Rhea" id="RHEA:21248"/>
        <dbReference type="Rhea" id="RHEA-COMP:14527"/>
        <dbReference type="Rhea" id="RHEA-COMP:17342"/>
        <dbReference type="ChEBI" id="CHEBI:33019"/>
        <dbReference type="ChEBI" id="CHEBI:61557"/>
        <dbReference type="ChEBI" id="CHEBI:140395"/>
        <dbReference type="EC" id="2.7.7.48"/>
    </reaction>
</comment>
<proteinExistence type="inferred from homology"/>
<feature type="region of interest" description="Disordered" evidence="2">
    <location>
        <begin position="1"/>
        <end position="88"/>
    </location>
</feature>
<name>A0A9P6HJB3_9AGAM</name>
<dbReference type="Pfam" id="PF05183">
    <property type="entry name" value="RdRP"/>
    <property type="match status" value="1"/>
</dbReference>
<dbReference type="GO" id="GO:0030422">
    <property type="term" value="P:siRNA processing"/>
    <property type="evidence" value="ECO:0007669"/>
    <property type="project" value="TreeGrafter"/>
</dbReference>
<feature type="compositionally biased region" description="Basic residues" evidence="2">
    <location>
        <begin position="33"/>
        <end position="42"/>
    </location>
</feature>
<gene>
    <name evidence="4" type="ORF">BJ322DRAFT_1054924</name>
</gene>
<keyword evidence="1" id="KW-0696">RNA-directed RNA polymerase</keyword>
<reference evidence="4" key="1">
    <citation type="journal article" date="2020" name="Nat. Commun.">
        <title>Large-scale genome sequencing of mycorrhizal fungi provides insights into the early evolution of symbiotic traits.</title>
        <authorList>
            <person name="Miyauchi S."/>
            <person name="Kiss E."/>
            <person name="Kuo A."/>
            <person name="Drula E."/>
            <person name="Kohler A."/>
            <person name="Sanchez-Garcia M."/>
            <person name="Morin E."/>
            <person name="Andreopoulos B."/>
            <person name="Barry K.W."/>
            <person name="Bonito G."/>
            <person name="Buee M."/>
            <person name="Carver A."/>
            <person name="Chen C."/>
            <person name="Cichocki N."/>
            <person name="Clum A."/>
            <person name="Culley D."/>
            <person name="Crous P.W."/>
            <person name="Fauchery L."/>
            <person name="Girlanda M."/>
            <person name="Hayes R.D."/>
            <person name="Keri Z."/>
            <person name="LaButti K."/>
            <person name="Lipzen A."/>
            <person name="Lombard V."/>
            <person name="Magnuson J."/>
            <person name="Maillard F."/>
            <person name="Murat C."/>
            <person name="Nolan M."/>
            <person name="Ohm R.A."/>
            <person name="Pangilinan J."/>
            <person name="Pereira M.F."/>
            <person name="Perotto S."/>
            <person name="Peter M."/>
            <person name="Pfister S."/>
            <person name="Riley R."/>
            <person name="Sitrit Y."/>
            <person name="Stielow J.B."/>
            <person name="Szollosi G."/>
            <person name="Zifcakova L."/>
            <person name="Stursova M."/>
            <person name="Spatafora J.W."/>
            <person name="Tedersoo L."/>
            <person name="Vaario L.M."/>
            <person name="Yamada A."/>
            <person name="Yan M."/>
            <person name="Wang P."/>
            <person name="Xu J."/>
            <person name="Bruns T."/>
            <person name="Baldrian P."/>
            <person name="Vilgalys R."/>
            <person name="Dunand C."/>
            <person name="Henrissat B."/>
            <person name="Grigoriev I.V."/>
            <person name="Hibbett D."/>
            <person name="Nagy L.G."/>
            <person name="Martin F.M."/>
        </authorList>
    </citation>
    <scope>NUCLEOTIDE SEQUENCE</scope>
    <source>
        <strain evidence="4">UH-Tt-Lm1</strain>
    </source>
</reference>
<dbReference type="AlphaFoldDB" id="A0A9P6HJB3"/>
<dbReference type="EMBL" id="WIUZ02000005">
    <property type="protein sequence ID" value="KAF9787355.1"/>
    <property type="molecule type" value="Genomic_DNA"/>
</dbReference>
<feature type="compositionally biased region" description="Polar residues" evidence="2">
    <location>
        <begin position="69"/>
        <end position="83"/>
    </location>
</feature>
<evidence type="ECO:0000259" key="3">
    <source>
        <dbReference type="Pfam" id="PF05183"/>
    </source>
</evidence>
<organism evidence="4 5">
    <name type="scientific">Thelephora terrestris</name>
    <dbReference type="NCBI Taxonomy" id="56493"/>
    <lineage>
        <taxon>Eukaryota</taxon>
        <taxon>Fungi</taxon>
        <taxon>Dikarya</taxon>
        <taxon>Basidiomycota</taxon>
        <taxon>Agaricomycotina</taxon>
        <taxon>Agaricomycetes</taxon>
        <taxon>Thelephorales</taxon>
        <taxon>Thelephoraceae</taxon>
        <taxon>Thelephora</taxon>
    </lineage>
</organism>
<dbReference type="GO" id="GO:0003968">
    <property type="term" value="F:RNA-directed RNA polymerase activity"/>
    <property type="evidence" value="ECO:0007669"/>
    <property type="project" value="UniProtKB-KW"/>
</dbReference>
<dbReference type="InterPro" id="IPR007855">
    <property type="entry name" value="RDRP"/>
</dbReference>